<dbReference type="GO" id="GO:0010017">
    <property type="term" value="P:red or far-red light signaling pathway"/>
    <property type="evidence" value="ECO:0007669"/>
    <property type="project" value="UniProtKB-ARBA"/>
</dbReference>
<dbReference type="PANTHER" id="PTHR46807:SF7">
    <property type="entry name" value="BHLH DOMAIN-CONTAINING PROTEIN"/>
    <property type="match status" value="1"/>
</dbReference>
<dbReference type="SMART" id="SM00353">
    <property type="entry name" value="HLH"/>
    <property type="match status" value="1"/>
</dbReference>
<feature type="compositionally biased region" description="Basic and acidic residues" evidence="5">
    <location>
        <begin position="93"/>
        <end position="104"/>
    </location>
</feature>
<dbReference type="GO" id="GO:0046983">
    <property type="term" value="F:protein dimerization activity"/>
    <property type="evidence" value="ECO:0007669"/>
    <property type="project" value="InterPro"/>
</dbReference>
<dbReference type="eggNOG" id="ENOG502QTIX">
    <property type="taxonomic scope" value="Eukaryota"/>
</dbReference>
<keyword evidence="8" id="KW-1185">Reference proteome</keyword>
<evidence type="ECO:0000256" key="5">
    <source>
        <dbReference type="SAM" id="MobiDB-lite"/>
    </source>
</evidence>
<keyword evidence="4" id="KW-0539">Nucleus</keyword>
<protein>
    <recommendedName>
        <fullName evidence="6">BHLH domain-containing protein</fullName>
    </recommendedName>
</protein>
<dbReference type="Proteomes" id="UP000032304">
    <property type="component" value="Chromosome 6"/>
</dbReference>
<evidence type="ECO:0000256" key="2">
    <source>
        <dbReference type="ARBA" id="ARBA00023015"/>
    </source>
</evidence>
<dbReference type="OMA" id="THKHDQA"/>
<dbReference type="SUPFAM" id="SSF47459">
    <property type="entry name" value="HLH, helix-loop-helix DNA-binding domain"/>
    <property type="match status" value="1"/>
</dbReference>
<dbReference type="STRING" id="29730.A0A0D2SQ62"/>
<evidence type="ECO:0000259" key="6">
    <source>
        <dbReference type="PROSITE" id="PS50888"/>
    </source>
</evidence>
<dbReference type="EMBL" id="CM001745">
    <property type="protein sequence ID" value="KJB33385.1"/>
    <property type="molecule type" value="Genomic_DNA"/>
</dbReference>
<dbReference type="Pfam" id="PF00010">
    <property type="entry name" value="HLH"/>
    <property type="match status" value="1"/>
</dbReference>
<dbReference type="FunFam" id="4.10.280.10:FF:000004">
    <property type="entry name" value="Basic helix-loop-helix transcription factor"/>
    <property type="match status" value="1"/>
</dbReference>
<dbReference type="InterPro" id="IPR044273">
    <property type="entry name" value="PIF3-like"/>
</dbReference>
<evidence type="ECO:0000313" key="8">
    <source>
        <dbReference type="Proteomes" id="UP000032304"/>
    </source>
</evidence>
<feature type="domain" description="BHLH" evidence="6">
    <location>
        <begin position="184"/>
        <end position="233"/>
    </location>
</feature>
<dbReference type="Gramene" id="KJB33385">
    <property type="protein sequence ID" value="KJB33385"/>
    <property type="gene ID" value="B456_006G008800"/>
</dbReference>
<feature type="region of interest" description="Disordered" evidence="5">
    <location>
        <begin position="93"/>
        <end position="161"/>
    </location>
</feature>
<dbReference type="Gene3D" id="4.10.280.10">
    <property type="entry name" value="Helix-loop-helix DNA-binding domain"/>
    <property type="match status" value="1"/>
</dbReference>
<keyword evidence="3" id="KW-0804">Transcription</keyword>
<organism evidence="7 8">
    <name type="scientific">Gossypium raimondii</name>
    <name type="common">Peruvian cotton</name>
    <name type="synonym">Gossypium klotzschianum subsp. raimondii</name>
    <dbReference type="NCBI Taxonomy" id="29730"/>
    <lineage>
        <taxon>Eukaryota</taxon>
        <taxon>Viridiplantae</taxon>
        <taxon>Streptophyta</taxon>
        <taxon>Embryophyta</taxon>
        <taxon>Tracheophyta</taxon>
        <taxon>Spermatophyta</taxon>
        <taxon>Magnoliopsida</taxon>
        <taxon>eudicotyledons</taxon>
        <taxon>Gunneridae</taxon>
        <taxon>Pentapetalae</taxon>
        <taxon>rosids</taxon>
        <taxon>malvids</taxon>
        <taxon>Malvales</taxon>
        <taxon>Malvaceae</taxon>
        <taxon>Malvoideae</taxon>
        <taxon>Gossypium</taxon>
    </lineage>
</organism>
<dbReference type="InterPro" id="IPR036638">
    <property type="entry name" value="HLH_DNA-bd_sf"/>
</dbReference>
<sequence length="353" mass="39960">MSFKASICLAMNHCSSDWNFESDLPISNQKKLLDNELVELLWQNGKVVLQSQTHKKQDDETVSWIQHPFEESFEKEMFSNFFSEFPVYDPMDHQHEQQEDDKNLSRGSSNGIGTTSTGLSVGTSKDDEDDDNGGQVENEKGTSGGVTSSQKRKNRDGREDYECQCEFAEVKPVRRSGSCRRQSRAAEVHNLSERRRRDRINEKMRALQELIPHCNKTDKASMLDEAIEYLKSLQLQLQVMWMGNGMAPMMFPGIQHYMSPMAMGTAPPTMPSIQNQRFIQNPTFSEQYARFLGFHHMQTASQPINMFGYGSQTTPQSPTVLGFSNGSNPLNGGTTATNNTSLSGKIVLWRLLY</sequence>
<proteinExistence type="predicted"/>
<evidence type="ECO:0000313" key="7">
    <source>
        <dbReference type="EMBL" id="KJB33385.1"/>
    </source>
</evidence>
<comment type="subcellular location">
    <subcellularLocation>
        <location evidence="1">Nucleus</location>
    </subcellularLocation>
</comment>
<dbReference type="PANTHER" id="PTHR46807">
    <property type="entry name" value="TRANSCRIPTION FACTOR PIF3"/>
    <property type="match status" value="1"/>
</dbReference>
<dbReference type="GO" id="GO:0003700">
    <property type="term" value="F:DNA-binding transcription factor activity"/>
    <property type="evidence" value="ECO:0007669"/>
    <property type="project" value="InterPro"/>
</dbReference>
<dbReference type="CDD" id="cd11445">
    <property type="entry name" value="bHLH_AtPIF_like"/>
    <property type="match status" value="1"/>
</dbReference>
<evidence type="ECO:0000256" key="3">
    <source>
        <dbReference type="ARBA" id="ARBA00023163"/>
    </source>
</evidence>
<reference evidence="7 8" key="1">
    <citation type="journal article" date="2012" name="Nature">
        <title>Repeated polyploidization of Gossypium genomes and the evolution of spinnable cotton fibres.</title>
        <authorList>
            <person name="Paterson A.H."/>
            <person name="Wendel J.F."/>
            <person name="Gundlach H."/>
            <person name="Guo H."/>
            <person name="Jenkins J."/>
            <person name="Jin D."/>
            <person name="Llewellyn D."/>
            <person name="Showmaker K.C."/>
            <person name="Shu S."/>
            <person name="Udall J."/>
            <person name="Yoo M.J."/>
            <person name="Byers R."/>
            <person name="Chen W."/>
            <person name="Doron-Faigenboim A."/>
            <person name="Duke M.V."/>
            <person name="Gong L."/>
            <person name="Grimwood J."/>
            <person name="Grover C."/>
            <person name="Grupp K."/>
            <person name="Hu G."/>
            <person name="Lee T.H."/>
            <person name="Li J."/>
            <person name="Lin L."/>
            <person name="Liu T."/>
            <person name="Marler B.S."/>
            <person name="Page J.T."/>
            <person name="Roberts A.W."/>
            <person name="Romanel E."/>
            <person name="Sanders W.S."/>
            <person name="Szadkowski E."/>
            <person name="Tan X."/>
            <person name="Tang H."/>
            <person name="Xu C."/>
            <person name="Wang J."/>
            <person name="Wang Z."/>
            <person name="Zhang D."/>
            <person name="Zhang L."/>
            <person name="Ashrafi H."/>
            <person name="Bedon F."/>
            <person name="Bowers J.E."/>
            <person name="Brubaker C.L."/>
            <person name="Chee P.W."/>
            <person name="Das S."/>
            <person name="Gingle A.R."/>
            <person name="Haigler C.H."/>
            <person name="Harker D."/>
            <person name="Hoffmann L.V."/>
            <person name="Hovav R."/>
            <person name="Jones D.C."/>
            <person name="Lemke C."/>
            <person name="Mansoor S."/>
            <person name="ur Rahman M."/>
            <person name="Rainville L.N."/>
            <person name="Rambani A."/>
            <person name="Reddy U.K."/>
            <person name="Rong J.K."/>
            <person name="Saranga Y."/>
            <person name="Scheffler B.E."/>
            <person name="Scheffler J.A."/>
            <person name="Stelly D.M."/>
            <person name="Triplett B.A."/>
            <person name="Van Deynze A."/>
            <person name="Vaslin M.F."/>
            <person name="Waghmare V.N."/>
            <person name="Walford S.A."/>
            <person name="Wright R.J."/>
            <person name="Zaki E.A."/>
            <person name="Zhang T."/>
            <person name="Dennis E.S."/>
            <person name="Mayer K.F."/>
            <person name="Peterson D.G."/>
            <person name="Rokhsar D.S."/>
            <person name="Wang X."/>
            <person name="Schmutz J."/>
        </authorList>
    </citation>
    <scope>NUCLEOTIDE SEQUENCE [LARGE SCALE GENOMIC DNA]</scope>
</reference>
<name>A0A0D2SQ62_GOSRA</name>
<gene>
    <name evidence="7" type="ORF">B456_006G008800</name>
</gene>
<accession>A0A0D2SQ62</accession>
<dbReference type="AlphaFoldDB" id="A0A0D2SQ62"/>
<feature type="compositionally biased region" description="Low complexity" evidence="5">
    <location>
        <begin position="105"/>
        <end position="123"/>
    </location>
</feature>
<evidence type="ECO:0000256" key="1">
    <source>
        <dbReference type="ARBA" id="ARBA00004123"/>
    </source>
</evidence>
<dbReference type="InterPro" id="IPR011598">
    <property type="entry name" value="bHLH_dom"/>
</dbReference>
<dbReference type="InterPro" id="IPR047265">
    <property type="entry name" value="PIF1-like_bHLH"/>
</dbReference>
<dbReference type="GO" id="GO:0005634">
    <property type="term" value="C:nucleus"/>
    <property type="evidence" value="ECO:0007669"/>
    <property type="project" value="UniProtKB-SubCell"/>
</dbReference>
<keyword evidence="2" id="KW-0805">Transcription regulation</keyword>
<evidence type="ECO:0000256" key="4">
    <source>
        <dbReference type="ARBA" id="ARBA00023242"/>
    </source>
</evidence>
<dbReference type="PROSITE" id="PS50888">
    <property type="entry name" value="BHLH"/>
    <property type="match status" value="1"/>
</dbReference>